<keyword evidence="16" id="KW-1185">Reference proteome</keyword>
<evidence type="ECO:0000256" key="4">
    <source>
        <dbReference type="ARBA" id="ARBA00022692"/>
    </source>
</evidence>
<dbReference type="Gene3D" id="3.30.200.20">
    <property type="entry name" value="Phosphorylase Kinase, domain 1"/>
    <property type="match status" value="1"/>
</dbReference>
<evidence type="ECO:0000256" key="3">
    <source>
        <dbReference type="ARBA" id="ARBA00022679"/>
    </source>
</evidence>
<dbReference type="GO" id="GO:0007166">
    <property type="term" value="P:cell surface receptor signaling pathway"/>
    <property type="evidence" value="ECO:0007669"/>
    <property type="project" value="InterPro"/>
</dbReference>
<sequence>MLASRTVTAAIPKTIQGIVALVMMVTRGTPISVLDVKIKTATPVRGFASTPWEATTVLVQLEVPEMGGKMGKAAIAILRVTLGIGSGLLFIIVASSWLYLIIKKRRLIKMKEKFFQQNGGLLLKQQISSNEGGVETSKIFTAEELKLATNNYNESLILGQGGYGTVYKGTLPDNHTVAIKKSKIVDQSQIEQFINEVFMLTQINHRNVVKLLGCCLETEVHLLVYEYVSNRTLSQHIHHNSGLPSISWESRLRIAVETAGALAYLHSAAAIPIIHRDVKSANILLDENYTAKVADFGASRLIPLDQTELSTVVLGTRGYLDPEYHQTGQLTEKSDVYSFGVVLVEILTGKKPILSERSGELRNLATYFILFMQEDHLLPLLEARVVNEGRPEQVLAVAELAKRCLKLKGEERPTMKRVTAELESFRGVETRVWARQPNNGTNLVLPAEPRDLYTVPLISSSAIDSGHYALVEDTIASMNIPR</sequence>
<keyword evidence="2 12" id="KW-0723">Serine/threonine-protein kinase</keyword>
<name>A0A4Y7K514_PAPSO</name>
<dbReference type="Pfam" id="PF07714">
    <property type="entry name" value="PK_Tyr_Ser-Thr"/>
    <property type="match status" value="1"/>
</dbReference>
<organism evidence="15 16">
    <name type="scientific">Papaver somniferum</name>
    <name type="common">Opium poppy</name>
    <dbReference type="NCBI Taxonomy" id="3469"/>
    <lineage>
        <taxon>Eukaryota</taxon>
        <taxon>Viridiplantae</taxon>
        <taxon>Streptophyta</taxon>
        <taxon>Embryophyta</taxon>
        <taxon>Tracheophyta</taxon>
        <taxon>Spermatophyta</taxon>
        <taxon>Magnoliopsida</taxon>
        <taxon>Ranunculales</taxon>
        <taxon>Papaveraceae</taxon>
        <taxon>Papaveroideae</taxon>
        <taxon>Papaver</taxon>
    </lineage>
</organism>
<protein>
    <recommendedName>
        <fullName evidence="14">Protein kinase domain-containing protein</fullName>
    </recommendedName>
</protein>
<dbReference type="GO" id="GO:0004674">
    <property type="term" value="F:protein serine/threonine kinase activity"/>
    <property type="evidence" value="ECO:0007669"/>
    <property type="project" value="UniProtKB-KW"/>
</dbReference>
<evidence type="ECO:0000256" key="13">
    <source>
        <dbReference type="SAM" id="Phobius"/>
    </source>
</evidence>
<dbReference type="OMA" id="GMQAMEM"/>
<dbReference type="STRING" id="3469.A0A4Y7K514"/>
<feature type="transmembrane region" description="Helical" evidence="13">
    <location>
        <begin position="76"/>
        <end position="102"/>
    </location>
</feature>
<dbReference type="InterPro" id="IPR001245">
    <property type="entry name" value="Ser-Thr/Tyr_kinase_cat_dom"/>
</dbReference>
<evidence type="ECO:0000256" key="1">
    <source>
        <dbReference type="ARBA" id="ARBA00004479"/>
    </source>
</evidence>
<dbReference type="PROSITE" id="PS50011">
    <property type="entry name" value="PROTEIN_KINASE_DOM"/>
    <property type="match status" value="1"/>
</dbReference>
<evidence type="ECO:0000256" key="2">
    <source>
        <dbReference type="ARBA" id="ARBA00022527"/>
    </source>
</evidence>
<comment type="subcellular location">
    <subcellularLocation>
        <location evidence="1">Membrane</location>
        <topology evidence="1">Single-pass type I membrane protein</topology>
    </subcellularLocation>
</comment>
<keyword evidence="8 11" id="KW-0067">ATP-binding</keyword>
<dbReference type="FunFam" id="3.30.200.20:FF:000043">
    <property type="entry name" value="Wall-associated receptor kinase 2"/>
    <property type="match status" value="1"/>
</dbReference>
<feature type="binding site" evidence="11">
    <location>
        <position position="181"/>
    </location>
    <ligand>
        <name>ATP</name>
        <dbReference type="ChEBI" id="CHEBI:30616"/>
    </ligand>
</feature>
<dbReference type="InterPro" id="IPR008271">
    <property type="entry name" value="Ser/Thr_kinase_AS"/>
</dbReference>
<dbReference type="GO" id="GO:0005886">
    <property type="term" value="C:plasma membrane"/>
    <property type="evidence" value="ECO:0007669"/>
    <property type="project" value="TreeGrafter"/>
</dbReference>
<dbReference type="PANTHER" id="PTHR27005:SF283">
    <property type="entry name" value="OS02G0633066 PROTEIN"/>
    <property type="match status" value="1"/>
</dbReference>
<dbReference type="InterPro" id="IPR011009">
    <property type="entry name" value="Kinase-like_dom_sf"/>
</dbReference>
<dbReference type="EMBL" id="CM010720">
    <property type="protein sequence ID" value="RZC67440.1"/>
    <property type="molecule type" value="Genomic_DNA"/>
</dbReference>
<evidence type="ECO:0000256" key="6">
    <source>
        <dbReference type="ARBA" id="ARBA00022741"/>
    </source>
</evidence>
<evidence type="ECO:0000313" key="15">
    <source>
        <dbReference type="EMBL" id="RZC67440.1"/>
    </source>
</evidence>
<dbReference type="CDD" id="cd14066">
    <property type="entry name" value="STKc_IRAK"/>
    <property type="match status" value="1"/>
</dbReference>
<evidence type="ECO:0000313" key="16">
    <source>
        <dbReference type="Proteomes" id="UP000316621"/>
    </source>
</evidence>
<evidence type="ECO:0000256" key="10">
    <source>
        <dbReference type="ARBA" id="ARBA00023136"/>
    </source>
</evidence>
<keyword evidence="6 11" id="KW-0547">Nucleotide-binding</keyword>
<evidence type="ECO:0000256" key="7">
    <source>
        <dbReference type="ARBA" id="ARBA00022777"/>
    </source>
</evidence>
<reference evidence="15 16" key="1">
    <citation type="journal article" date="2018" name="Science">
        <title>The opium poppy genome and morphinan production.</title>
        <authorList>
            <person name="Guo L."/>
            <person name="Winzer T."/>
            <person name="Yang X."/>
            <person name="Li Y."/>
            <person name="Ning Z."/>
            <person name="He Z."/>
            <person name="Teodor R."/>
            <person name="Lu Y."/>
            <person name="Bowser T.A."/>
            <person name="Graham I.A."/>
            <person name="Ye K."/>
        </authorList>
    </citation>
    <scope>NUCLEOTIDE SEQUENCE [LARGE SCALE GENOMIC DNA]</scope>
    <source>
        <strain evidence="16">cv. HN1</strain>
        <tissue evidence="15">Leaves</tissue>
    </source>
</reference>
<keyword evidence="10 13" id="KW-0472">Membrane</keyword>
<keyword evidence="4 13" id="KW-0812">Transmembrane</keyword>
<dbReference type="InterPro" id="IPR000719">
    <property type="entry name" value="Prot_kinase_dom"/>
</dbReference>
<dbReference type="SMART" id="SM00220">
    <property type="entry name" value="S_TKc"/>
    <property type="match status" value="1"/>
</dbReference>
<dbReference type="PROSITE" id="PS00108">
    <property type="entry name" value="PROTEIN_KINASE_ST"/>
    <property type="match status" value="1"/>
</dbReference>
<accession>A0A4Y7K514</accession>
<dbReference type="Gene3D" id="1.10.510.10">
    <property type="entry name" value="Transferase(Phosphotransferase) domain 1"/>
    <property type="match status" value="1"/>
</dbReference>
<dbReference type="InterPro" id="IPR045274">
    <property type="entry name" value="WAK-like"/>
</dbReference>
<evidence type="ECO:0000256" key="8">
    <source>
        <dbReference type="ARBA" id="ARBA00022840"/>
    </source>
</evidence>
<dbReference type="FunFam" id="1.10.510.10:FF:000084">
    <property type="entry name" value="Wall-associated receptor kinase 2"/>
    <property type="match status" value="1"/>
</dbReference>
<feature type="domain" description="Protein kinase" evidence="14">
    <location>
        <begin position="152"/>
        <end position="426"/>
    </location>
</feature>
<dbReference type="GO" id="GO:0005524">
    <property type="term" value="F:ATP binding"/>
    <property type="evidence" value="ECO:0007669"/>
    <property type="project" value="UniProtKB-UniRule"/>
</dbReference>
<dbReference type="SUPFAM" id="SSF56112">
    <property type="entry name" value="Protein kinase-like (PK-like)"/>
    <property type="match status" value="1"/>
</dbReference>
<evidence type="ECO:0000256" key="9">
    <source>
        <dbReference type="ARBA" id="ARBA00022989"/>
    </source>
</evidence>
<dbReference type="PROSITE" id="PS00107">
    <property type="entry name" value="PROTEIN_KINASE_ATP"/>
    <property type="match status" value="1"/>
</dbReference>
<dbReference type="PANTHER" id="PTHR27005">
    <property type="entry name" value="WALL-ASSOCIATED RECEPTOR KINASE-LIKE 21"/>
    <property type="match status" value="1"/>
</dbReference>
<comment type="similarity">
    <text evidence="12">Belongs to the protein kinase superfamily.</text>
</comment>
<gene>
    <name evidence="15" type="ORF">C5167_011122</name>
</gene>
<keyword evidence="9 13" id="KW-1133">Transmembrane helix</keyword>
<dbReference type="InterPro" id="IPR017441">
    <property type="entry name" value="Protein_kinase_ATP_BS"/>
</dbReference>
<dbReference type="Proteomes" id="UP000316621">
    <property type="component" value="Chromosome 6"/>
</dbReference>
<proteinExistence type="inferred from homology"/>
<keyword evidence="5" id="KW-0732">Signal</keyword>
<dbReference type="AlphaFoldDB" id="A0A4Y7K514"/>
<evidence type="ECO:0000256" key="11">
    <source>
        <dbReference type="PROSITE-ProRule" id="PRU10141"/>
    </source>
</evidence>
<evidence type="ECO:0000256" key="5">
    <source>
        <dbReference type="ARBA" id="ARBA00022729"/>
    </source>
</evidence>
<keyword evidence="7" id="KW-0418">Kinase</keyword>
<keyword evidence="3" id="KW-0808">Transferase</keyword>
<dbReference type="Gramene" id="RZC67440">
    <property type="protein sequence ID" value="RZC67440"/>
    <property type="gene ID" value="C5167_011122"/>
</dbReference>
<evidence type="ECO:0000259" key="14">
    <source>
        <dbReference type="PROSITE" id="PS50011"/>
    </source>
</evidence>
<evidence type="ECO:0000256" key="12">
    <source>
        <dbReference type="RuleBase" id="RU000304"/>
    </source>
</evidence>